<feature type="transmembrane region" description="Helical" evidence="5">
    <location>
        <begin position="71"/>
        <end position="97"/>
    </location>
</feature>
<dbReference type="InterPro" id="IPR011701">
    <property type="entry name" value="MFS"/>
</dbReference>
<evidence type="ECO:0000313" key="8">
    <source>
        <dbReference type="Proteomes" id="UP000255230"/>
    </source>
</evidence>
<comment type="subcellular location">
    <subcellularLocation>
        <location evidence="1">Membrane</location>
        <topology evidence="1">Multi-pass membrane protein</topology>
    </subcellularLocation>
</comment>
<dbReference type="GO" id="GO:0022857">
    <property type="term" value="F:transmembrane transporter activity"/>
    <property type="evidence" value="ECO:0007669"/>
    <property type="project" value="InterPro"/>
</dbReference>
<feature type="transmembrane region" description="Helical" evidence="5">
    <location>
        <begin position="178"/>
        <end position="204"/>
    </location>
</feature>
<feature type="transmembrane region" description="Helical" evidence="5">
    <location>
        <begin position="135"/>
        <end position="154"/>
    </location>
</feature>
<dbReference type="InterPro" id="IPR020846">
    <property type="entry name" value="MFS_dom"/>
</dbReference>
<dbReference type="Proteomes" id="UP000255230">
    <property type="component" value="Unassembled WGS sequence"/>
</dbReference>
<feature type="transmembrane region" description="Helical" evidence="5">
    <location>
        <begin position="109"/>
        <end position="129"/>
    </location>
</feature>
<dbReference type="AlphaFoldDB" id="A0A378QWX5"/>
<evidence type="ECO:0000256" key="5">
    <source>
        <dbReference type="SAM" id="Phobius"/>
    </source>
</evidence>
<feature type="transmembrane region" description="Helical" evidence="5">
    <location>
        <begin position="36"/>
        <end position="59"/>
    </location>
</feature>
<dbReference type="PANTHER" id="PTHR23546">
    <property type="entry name" value="TRANSPORT PROTEIN"/>
    <property type="match status" value="1"/>
</dbReference>
<keyword evidence="2 5" id="KW-0812">Transmembrane</keyword>
<gene>
    <name evidence="7" type="primary">tetA</name>
    <name evidence="7" type="ORF">NCTC10465_02388</name>
</gene>
<sequence length="357" mass="38610">MSAWQMGLIISMVGIIWVASVRFWGKLSDRYGRIGVLLYALIGFMLSCVVLAIYVGWALSRMDKPSLSLTLAVLLFTRVLIGFFAANIPITINAWIADNYAEGDRIRQLAKVGAIGGMGMVLSPFVAGLLGHYDLALTLMIFAILPAFLLPFFVKSKEKVAPINTSNKILLSIKDRRIFTAWLANLVVICAIIIPNECLGFYLIDNFGMQPAQATIWIGIILSATGIAFAVAQLLLSKFKNHKLEHIIGYGALCGAIGFLTAIMLSELMGILIGYLLSGFGIGLILPSISALAMNKVGVREHGDCASILAMAQGLAIVIAPVAGTVLYDFNHVLPFVLIILLLLVIPWLINSNKTVS</sequence>
<evidence type="ECO:0000256" key="2">
    <source>
        <dbReference type="ARBA" id="ARBA00022692"/>
    </source>
</evidence>
<evidence type="ECO:0000256" key="3">
    <source>
        <dbReference type="ARBA" id="ARBA00022989"/>
    </source>
</evidence>
<dbReference type="InterPro" id="IPR001958">
    <property type="entry name" value="Tet-R_TetA/multi-R_MdtG-like"/>
</dbReference>
<dbReference type="PRINTS" id="PR01035">
    <property type="entry name" value="TCRTETA"/>
</dbReference>
<dbReference type="Gene3D" id="1.20.1250.20">
    <property type="entry name" value="MFS general substrate transporter like domains"/>
    <property type="match status" value="1"/>
</dbReference>
<protein>
    <submittedName>
        <fullName evidence="7">Metal-tetracycline/H(+) antiporter</fullName>
    </submittedName>
</protein>
<evidence type="ECO:0000313" key="7">
    <source>
        <dbReference type="EMBL" id="STZ04932.1"/>
    </source>
</evidence>
<keyword evidence="4 5" id="KW-0472">Membrane</keyword>
<dbReference type="SUPFAM" id="SSF103473">
    <property type="entry name" value="MFS general substrate transporter"/>
    <property type="match status" value="1"/>
</dbReference>
<evidence type="ECO:0000259" key="6">
    <source>
        <dbReference type="PROSITE" id="PS50850"/>
    </source>
</evidence>
<proteinExistence type="predicted"/>
<organism evidence="7 8">
    <name type="scientific">Faucicola osloensis</name>
    <name type="common">Moraxella osloensis</name>
    <dbReference type="NCBI Taxonomy" id="34062"/>
    <lineage>
        <taxon>Bacteria</taxon>
        <taxon>Pseudomonadati</taxon>
        <taxon>Pseudomonadota</taxon>
        <taxon>Gammaproteobacteria</taxon>
        <taxon>Moraxellales</taxon>
        <taxon>Moraxellaceae</taxon>
        <taxon>Faucicola</taxon>
    </lineage>
</organism>
<feature type="domain" description="Major facilitator superfamily (MFS) profile" evidence="6">
    <location>
        <begin position="1"/>
        <end position="355"/>
    </location>
</feature>
<dbReference type="PROSITE" id="PS50850">
    <property type="entry name" value="MFS"/>
    <property type="match status" value="1"/>
</dbReference>
<accession>A0A378QWX5</accession>
<evidence type="ECO:0000256" key="1">
    <source>
        <dbReference type="ARBA" id="ARBA00004141"/>
    </source>
</evidence>
<evidence type="ECO:0000256" key="4">
    <source>
        <dbReference type="ARBA" id="ARBA00023136"/>
    </source>
</evidence>
<dbReference type="Pfam" id="PF07690">
    <property type="entry name" value="MFS_1"/>
    <property type="match status" value="1"/>
</dbReference>
<feature type="transmembrane region" description="Helical" evidence="5">
    <location>
        <begin position="6"/>
        <end position="24"/>
    </location>
</feature>
<keyword evidence="8" id="KW-1185">Reference proteome</keyword>
<dbReference type="InterPro" id="IPR036259">
    <property type="entry name" value="MFS_trans_sf"/>
</dbReference>
<dbReference type="EMBL" id="UGPY01000004">
    <property type="protein sequence ID" value="STZ04932.1"/>
    <property type="molecule type" value="Genomic_DNA"/>
</dbReference>
<feature type="transmembrane region" description="Helical" evidence="5">
    <location>
        <begin position="272"/>
        <end position="294"/>
    </location>
</feature>
<feature type="transmembrane region" description="Helical" evidence="5">
    <location>
        <begin position="333"/>
        <end position="350"/>
    </location>
</feature>
<feature type="transmembrane region" description="Helical" evidence="5">
    <location>
        <begin position="247"/>
        <end position="266"/>
    </location>
</feature>
<name>A0A378QWX5_FAUOS</name>
<feature type="transmembrane region" description="Helical" evidence="5">
    <location>
        <begin position="306"/>
        <end position="327"/>
    </location>
</feature>
<feature type="transmembrane region" description="Helical" evidence="5">
    <location>
        <begin position="216"/>
        <end position="235"/>
    </location>
</feature>
<dbReference type="GO" id="GO:0016020">
    <property type="term" value="C:membrane"/>
    <property type="evidence" value="ECO:0007669"/>
    <property type="project" value="UniProtKB-SubCell"/>
</dbReference>
<reference evidence="7 8" key="1">
    <citation type="submission" date="2018-06" db="EMBL/GenBank/DDBJ databases">
        <authorList>
            <consortium name="Pathogen Informatics"/>
            <person name="Doyle S."/>
        </authorList>
    </citation>
    <scope>NUCLEOTIDE SEQUENCE [LARGE SCALE GENOMIC DNA]</scope>
    <source>
        <strain evidence="7 8">NCTC10465</strain>
    </source>
</reference>
<dbReference type="PANTHER" id="PTHR23546:SF1">
    <property type="entry name" value="MEMBRANE PROTEIN"/>
    <property type="match status" value="1"/>
</dbReference>
<keyword evidence="3 5" id="KW-1133">Transmembrane helix</keyword>